<dbReference type="Gene3D" id="3.40.50.1820">
    <property type="entry name" value="alpha/beta hydrolase"/>
    <property type="match status" value="1"/>
</dbReference>
<accession>A0A8H7PYR9</accession>
<feature type="non-terminal residue" evidence="3">
    <location>
        <position position="1"/>
    </location>
</feature>
<dbReference type="OrthoDB" id="408631at2759"/>
<keyword evidence="1" id="KW-0378">Hydrolase</keyword>
<dbReference type="InterPro" id="IPR050300">
    <property type="entry name" value="GDXG_lipolytic_enzyme"/>
</dbReference>
<evidence type="ECO:0000313" key="4">
    <source>
        <dbReference type="Proteomes" id="UP000612746"/>
    </source>
</evidence>
<keyword evidence="4" id="KW-1185">Reference proteome</keyword>
<dbReference type="PANTHER" id="PTHR48081">
    <property type="entry name" value="AB HYDROLASE SUPERFAMILY PROTEIN C4A8.06C"/>
    <property type="match status" value="1"/>
</dbReference>
<gene>
    <name evidence="3" type="ORF">INT44_005712</name>
</gene>
<protein>
    <recommendedName>
        <fullName evidence="2">Alpha/beta hydrolase fold-3 domain-containing protein</fullName>
    </recommendedName>
</protein>
<feature type="domain" description="Alpha/beta hydrolase fold-3" evidence="2">
    <location>
        <begin position="25"/>
        <end position="238"/>
    </location>
</feature>
<name>A0A8H7PYR9_9FUNG</name>
<dbReference type="PANTHER" id="PTHR48081:SF26">
    <property type="entry name" value="ALPHA_BETA HYDROLASE FOLD-3 DOMAIN-CONTAINING PROTEIN"/>
    <property type="match status" value="1"/>
</dbReference>
<dbReference type="EMBL" id="JAEPRA010000007">
    <property type="protein sequence ID" value="KAG2182732.1"/>
    <property type="molecule type" value="Genomic_DNA"/>
</dbReference>
<evidence type="ECO:0000259" key="2">
    <source>
        <dbReference type="Pfam" id="PF07859"/>
    </source>
</evidence>
<organism evidence="3 4">
    <name type="scientific">Umbelopsis vinacea</name>
    <dbReference type="NCBI Taxonomy" id="44442"/>
    <lineage>
        <taxon>Eukaryota</taxon>
        <taxon>Fungi</taxon>
        <taxon>Fungi incertae sedis</taxon>
        <taxon>Mucoromycota</taxon>
        <taxon>Mucoromycotina</taxon>
        <taxon>Umbelopsidomycetes</taxon>
        <taxon>Umbelopsidales</taxon>
        <taxon>Umbelopsidaceae</taxon>
        <taxon>Umbelopsis</taxon>
    </lineage>
</organism>
<dbReference type="AlphaFoldDB" id="A0A8H7PYR9"/>
<reference evidence="3" key="1">
    <citation type="submission" date="2020-12" db="EMBL/GenBank/DDBJ databases">
        <title>Metabolic potential, ecology and presence of endohyphal bacteria is reflected in genomic diversity of Mucoromycotina.</title>
        <authorList>
            <person name="Muszewska A."/>
            <person name="Okrasinska A."/>
            <person name="Steczkiewicz K."/>
            <person name="Drgas O."/>
            <person name="Orlowska M."/>
            <person name="Perlinska-Lenart U."/>
            <person name="Aleksandrzak-Piekarczyk T."/>
            <person name="Szatraj K."/>
            <person name="Zielenkiewicz U."/>
            <person name="Pilsyk S."/>
            <person name="Malc E."/>
            <person name="Mieczkowski P."/>
            <person name="Kruszewska J.S."/>
            <person name="Biernat P."/>
            <person name="Pawlowska J."/>
        </authorList>
    </citation>
    <scope>NUCLEOTIDE SEQUENCE</scope>
    <source>
        <strain evidence="3">WA0000051536</strain>
    </source>
</reference>
<dbReference type="SUPFAM" id="SSF53474">
    <property type="entry name" value="alpha/beta-Hydrolases"/>
    <property type="match status" value="1"/>
</dbReference>
<sequence length="280" mass="31854">MDRILQSGSRSHVVDVVEDSSPRVILYAHGGAMVLMSTKTHRHLTHNIMTDDHRDTNFIRCSNRLAPEHPFPAALHDIVLSFLHLIDKKDGYGYDAQNVMIMGDSAGGSLALSMMLYMRDHGLPLPGAASLLSPWVDLSMSHASWSNQKYDYLPLLTEDHPIHATKMYLGADRYPYLITHPYVSPLYAENFDDLPPILLQAGGCECLHDEIQELATKIAQSNTYVQLEIYEDMIHVFQAFPFLKASKKAMQSIGWWSMHSVNIIHKWQREVVSLKRELER</sequence>
<dbReference type="Pfam" id="PF07859">
    <property type="entry name" value="Abhydrolase_3"/>
    <property type="match status" value="1"/>
</dbReference>
<evidence type="ECO:0000256" key="1">
    <source>
        <dbReference type="ARBA" id="ARBA00022801"/>
    </source>
</evidence>
<dbReference type="InterPro" id="IPR029058">
    <property type="entry name" value="AB_hydrolase_fold"/>
</dbReference>
<proteinExistence type="predicted"/>
<dbReference type="Proteomes" id="UP000612746">
    <property type="component" value="Unassembled WGS sequence"/>
</dbReference>
<evidence type="ECO:0000313" key="3">
    <source>
        <dbReference type="EMBL" id="KAG2182732.1"/>
    </source>
</evidence>
<dbReference type="GO" id="GO:0016787">
    <property type="term" value="F:hydrolase activity"/>
    <property type="evidence" value="ECO:0007669"/>
    <property type="project" value="UniProtKB-KW"/>
</dbReference>
<comment type="caution">
    <text evidence="3">The sequence shown here is derived from an EMBL/GenBank/DDBJ whole genome shotgun (WGS) entry which is preliminary data.</text>
</comment>
<dbReference type="InterPro" id="IPR013094">
    <property type="entry name" value="AB_hydrolase_3"/>
</dbReference>